<protein>
    <recommendedName>
        <fullName evidence="5">PIR Superfamily Protein</fullName>
    </recommendedName>
</protein>
<dbReference type="EMBL" id="LT594490">
    <property type="protein sequence ID" value="SBT70250.1"/>
    <property type="molecule type" value="Genomic_DNA"/>
</dbReference>
<organism evidence="3 4">
    <name type="scientific">Plasmodium malariae</name>
    <dbReference type="NCBI Taxonomy" id="5858"/>
    <lineage>
        <taxon>Eukaryota</taxon>
        <taxon>Sar</taxon>
        <taxon>Alveolata</taxon>
        <taxon>Apicomplexa</taxon>
        <taxon>Aconoidasida</taxon>
        <taxon>Haemosporida</taxon>
        <taxon>Plasmodiidae</taxon>
        <taxon>Plasmodium</taxon>
        <taxon>Plasmodium (Plasmodium)</taxon>
    </lineage>
</organism>
<keyword evidence="2" id="KW-0732">Signal</keyword>
<evidence type="ECO:0000313" key="3">
    <source>
        <dbReference type="EMBL" id="SBT70250.1"/>
    </source>
</evidence>
<evidence type="ECO:0008006" key="5">
    <source>
        <dbReference type="Google" id="ProtNLM"/>
    </source>
</evidence>
<dbReference type="Proteomes" id="UP000219799">
    <property type="component" value="Chromosome 2"/>
</dbReference>
<keyword evidence="1" id="KW-0812">Transmembrane</keyword>
<name>A0A1C3K9W1_PLAMA</name>
<keyword evidence="1" id="KW-0472">Membrane</keyword>
<feature type="chain" id="PRO_5008677589" description="PIR Superfamily Protein" evidence="2">
    <location>
        <begin position="21"/>
        <end position="122"/>
    </location>
</feature>
<reference evidence="3 4" key="1">
    <citation type="submission" date="2016-06" db="EMBL/GenBank/DDBJ databases">
        <authorList>
            <consortium name="Pathogen Informatics"/>
        </authorList>
    </citation>
    <scope>NUCLEOTIDE SEQUENCE [LARGE SCALE GENOMIC DNA]</scope>
    <source>
        <strain evidence="3">PmlGA01</strain>
    </source>
</reference>
<feature type="transmembrane region" description="Helical" evidence="1">
    <location>
        <begin position="70"/>
        <end position="93"/>
    </location>
</feature>
<proteinExistence type="predicted"/>
<evidence type="ECO:0000256" key="2">
    <source>
        <dbReference type="SAM" id="SignalP"/>
    </source>
</evidence>
<evidence type="ECO:0000256" key="1">
    <source>
        <dbReference type="SAM" id="Phobius"/>
    </source>
</evidence>
<gene>
    <name evidence="3" type="primary">PmlGA01_020012200</name>
    <name evidence="3" type="ORF">PMLGA01_020012200</name>
</gene>
<sequence length="122" mass="14196">MKLFLYASIFFTLLVQVIYAGDDKTVKRRKYDIKNNKLRGKNKPHILNNESEKNFLEVMSAHIYNPSISLMWGAVIFLIMFILVSCIGVYLYVNNLENSFPRKLHSPNPTNHYVINPVIPYS</sequence>
<evidence type="ECO:0000313" key="4">
    <source>
        <dbReference type="Proteomes" id="UP000219799"/>
    </source>
</evidence>
<feature type="signal peptide" evidence="2">
    <location>
        <begin position="1"/>
        <end position="20"/>
    </location>
</feature>
<dbReference type="AlphaFoldDB" id="A0A1C3K9W1"/>
<dbReference type="VEuPathDB" id="PlasmoDB:PmUG01_02018300"/>
<accession>A0A1C3K9W1</accession>
<keyword evidence="1" id="KW-1133">Transmembrane helix</keyword>